<evidence type="ECO:0000313" key="3">
    <source>
        <dbReference type="Proteomes" id="UP000285211"/>
    </source>
</evidence>
<dbReference type="RefSeq" id="WP_128194430.1">
    <property type="nucleotide sequence ID" value="NZ_SACJ01000004.1"/>
</dbReference>
<feature type="transmembrane region" description="Helical" evidence="1">
    <location>
        <begin position="67"/>
        <end position="98"/>
    </location>
</feature>
<feature type="transmembrane region" description="Helical" evidence="1">
    <location>
        <begin position="37"/>
        <end position="55"/>
    </location>
</feature>
<protein>
    <submittedName>
        <fullName evidence="2">Uncharacterized protein</fullName>
    </submittedName>
</protein>
<dbReference type="EMBL" id="SACJ01000004">
    <property type="protein sequence ID" value="RVT76469.1"/>
    <property type="molecule type" value="Genomic_DNA"/>
</dbReference>
<gene>
    <name evidence="2" type="ORF">EOD40_08150</name>
</gene>
<comment type="caution">
    <text evidence="2">The sequence shown here is derived from an EMBL/GenBank/DDBJ whole genome shotgun (WGS) entry which is preliminary data.</text>
</comment>
<proteinExistence type="predicted"/>
<evidence type="ECO:0000256" key="1">
    <source>
        <dbReference type="SAM" id="Phobius"/>
    </source>
</evidence>
<keyword evidence="1" id="KW-0812">Transmembrane</keyword>
<evidence type="ECO:0000313" key="2">
    <source>
        <dbReference type="EMBL" id="RVT76469.1"/>
    </source>
</evidence>
<dbReference type="Proteomes" id="UP000285211">
    <property type="component" value="Unassembled WGS sequence"/>
</dbReference>
<name>A0A3S2WDQ1_9FLAO</name>
<feature type="transmembrane region" description="Helical" evidence="1">
    <location>
        <begin position="12"/>
        <end position="31"/>
    </location>
</feature>
<dbReference type="OrthoDB" id="1368493at2"/>
<keyword evidence="1" id="KW-0472">Membrane</keyword>
<sequence length="189" mass="22034">MTKSKILNIHLYLLSFILLHFGFQFLTGYGLNPSAVFVVKLILYTSGIVLFFMNIKPFKLISIYFSFYTISGIVVAMFFLFGGIMLAVFSSILLYPIYPKQVEYENQSIRVYHRFQGFLSHCCSYEVTEPKQYFFEKHLGFIEIETEINPNKTELKLNNGKILFKHEVENYNIENKTSIVVDTIEIKSN</sequence>
<dbReference type="AlphaFoldDB" id="A0A3S2WDQ1"/>
<reference evidence="2 3" key="1">
    <citation type="submission" date="2019-01" db="EMBL/GenBank/DDBJ databases">
        <authorList>
            <person name="Chen W.-M."/>
        </authorList>
    </citation>
    <scope>NUCLEOTIDE SEQUENCE [LARGE SCALE GENOMIC DNA]</scope>
    <source>
        <strain evidence="2 3">BBQ-12</strain>
    </source>
</reference>
<keyword evidence="1" id="KW-1133">Transmembrane helix</keyword>
<accession>A0A3S2WDQ1</accession>
<keyword evidence="3" id="KW-1185">Reference proteome</keyword>
<organism evidence="2 3">
    <name type="scientific">Flavobacterium sufflavum</name>
    <dbReference type="NCBI Taxonomy" id="1921138"/>
    <lineage>
        <taxon>Bacteria</taxon>
        <taxon>Pseudomonadati</taxon>
        <taxon>Bacteroidota</taxon>
        <taxon>Flavobacteriia</taxon>
        <taxon>Flavobacteriales</taxon>
        <taxon>Flavobacteriaceae</taxon>
        <taxon>Flavobacterium</taxon>
    </lineage>
</organism>